<dbReference type="Proteomes" id="UP000695562">
    <property type="component" value="Unassembled WGS sequence"/>
</dbReference>
<feature type="compositionally biased region" description="Basic and acidic residues" evidence="1">
    <location>
        <begin position="649"/>
        <end position="664"/>
    </location>
</feature>
<feature type="compositionally biased region" description="Basic and acidic residues" evidence="1">
    <location>
        <begin position="535"/>
        <end position="549"/>
    </location>
</feature>
<dbReference type="InterPro" id="IPR001357">
    <property type="entry name" value="BRCT_dom"/>
</dbReference>
<keyword evidence="4" id="KW-1185">Reference proteome</keyword>
<dbReference type="PROSITE" id="PS50172">
    <property type="entry name" value="BRCT"/>
    <property type="match status" value="2"/>
</dbReference>
<dbReference type="SMART" id="SM00292">
    <property type="entry name" value="BRCT"/>
    <property type="match status" value="2"/>
</dbReference>
<dbReference type="OrthoDB" id="21526at2759"/>
<dbReference type="InterPro" id="IPR047250">
    <property type="entry name" value="BRCT_p53bp1-like_rpt2"/>
</dbReference>
<dbReference type="PANTHER" id="PTHR15321">
    <property type="entry name" value="TUMOR SUPPRESSOR P53-BINDING PROTEIN 1"/>
    <property type="match status" value="1"/>
</dbReference>
<feature type="compositionally biased region" description="Polar residues" evidence="1">
    <location>
        <begin position="91"/>
        <end position="106"/>
    </location>
</feature>
<protein>
    <recommendedName>
        <fullName evidence="2">BRCT domain-containing protein</fullName>
    </recommendedName>
</protein>
<evidence type="ECO:0000259" key="2">
    <source>
        <dbReference type="PROSITE" id="PS50172"/>
    </source>
</evidence>
<feature type="domain" description="BRCT" evidence="2">
    <location>
        <begin position="719"/>
        <end position="826"/>
    </location>
</feature>
<feature type="region of interest" description="Disordered" evidence="1">
    <location>
        <begin position="193"/>
        <end position="276"/>
    </location>
</feature>
<dbReference type="GO" id="GO:0005634">
    <property type="term" value="C:nucleus"/>
    <property type="evidence" value="ECO:0007669"/>
    <property type="project" value="TreeGrafter"/>
</dbReference>
<dbReference type="GO" id="GO:0045944">
    <property type="term" value="P:positive regulation of transcription by RNA polymerase II"/>
    <property type="evidence" value="ECO:0007669"/>
    <property type="project" value="TreeGrafter"/>
</dbReference>
<dbReference type="EMBL" id="AJWJ01000156">
    <property type="protein sequence ID" value="KAF2074256.1"/>
    <property type="molecule type" value="Genomic_DNA"/>
</dbReference>
<dbReference type="Pfam" id="PF18428">
    <property type="entry name" value="BRCT_3"/>
    <property type="match status" value="1"/>
</dbReference>
<dbReference type="PANTHER" id="PTHR15321:SF3">
    <property type="entry name" value="TP53-BINDING PROTEIN 1"/>
    <property type="match status" value="1"/>
</dbReference>
<feature type="compositionally biased region" description="Acidic residues" evidence="1">
    <location>
        <begin position="505"/>
        <end position="520"/>
    </location>
</feature>
<dbReference type="Gene3D" id="3.40.50.10190">
    <property type="entry name" value="BRCT domain"/>
    <property type="match status" value="2"/>
</dbReference>
<proteinExistence type="predicted"/>
<feature type="compositionally biased region" description="Low complexity" evidence="1">
    <location>
        <begin position="196"/>
        <end position="214"/>
    </location>
</feature>
<feature type="compositionally biased region" description="Basic residues" evidence="1">
    <location>
        <begin position="523"/>
        <end position="534"/>
    </location>
</feature>
<feature type="compositionally biased region" description="Basic and acidic residues" evidence="1">
    <location>
        <begin position="252"/>
        <end position="264"/>
    </location>
</feature>
<feature type="compositionally biased region" description="Polar residues" evidence="1">
    <location>
        <begin position="465"/>
        <end position="478"/>
    </location>
</feature>
<gene>
    <name evidence="3" type="ORF">CYY_004430</name>
</gene>
<feature type="region of interest" description="Disordered" evidence="1">
    <location>
        <begin position="65"/>
        <end position="106"/>
    </location>
</feature>
<dbReference type="Pfam" id="PF00533">
    <property type="entry name" value="BRCT"/>
    <property type="match status" value="1"/>
</dbReference>
<reference evidence="3" key="1">
    <citation type="submission" date="2020-01" db="EMBL/GenBank/DDBJ databases">
        <title>Development of genomics and gene disruption for Polysphondylium violaceum indicates a role for the polyketide synthase stlB in stalk morphogenesis.</title>
        <authorList>
            <person name="Narita B."/>
            <person name="Kawabe Y."/>
            <person name="Kin K."/>
            <person name="Saito T."/>
            <person name="Gibbs R."/>
            <person name="Kuspa A."/>
            <person name="Muzny D."/>
            <person name="Queller D."/>
            <person name="Richards S."/>
            <person name="Strassman J."/>
            <person name="Sucgang R."/>
            <person name="Worley K."/>
            <person name="Schaap P."/>
        </authorList>
    </citation>
    <scope>NUCLEOTIDE SEQUENCE</scope>
    <source>
        <strain evidence="3">QSvi11</strain>
    </source>
</reference>
<dbReference type="InterPro" id="IPR047252">
    <property type="entry name" value="TP53BP1-like"/>
</dbReference>
<feature type="compositionally biased region" description="Basic and acidic residues" evidence="1">
    <location>
        <begin position="423"/>
        <end position="443"/>
    </location>
</feature>
<dbReference type="GO" id="GO:0000077">
    <property type="term" value="P:DNA damage checkpoint signaling"/>
    <property type="evidence" value="ECO:0007669"/>
    <property type="project" value="TreeGrafter"/>
</dbReference>
<evidence type="ECO:0000256" key="1">
    <source>
        <dbReference type="SAM" id="MobiDB-lite"/>
    </source>
</evidence>
<dbReference type="AlphaFoldDB" id="A0A8J4PVE3"/>
<comment type="caution">
    <text evidence="3">The sequence shown here is derived from an EMBL/GenBank/DDBJ whole genome shotgun (WGS) entry which is preliminary data.</text>
</comment>
<evidence type="ECO:0000313" key="3">
    <source>
        <dbReference type="EMBL" id="KAF2074256.1"/>
    </source>
</evidence>
<feature type="compositionally biased region" description="Low complexity" evidence="1">
    <location>
        <begin position="76"/>
        <end position="90"/>
    </location>
</feature>
<dbReference type="GO" id="GO:0042393">
    <property type="term" value="F:histone binding"/>
    <property type="evidence" value="ECO:0007669"/>
    <property type="project" value="TreeGrafter"/>
</dbReference>
<dbReference type="CDD" id="cd17724">
    <property type="entry name" value="BRCT_p53bp1_rpt2"/>
    <property type="match status" value="1"/>
</dbReference>
<evidence type="ECO:0000313" key="4">
    <source>
        <dbReference type="Proteomes" id="UP000695562"/>
    </source>
</evidence>
<name>A0A8J4PVE3_9MYCE</name>
<feature type="compositionally biased region" description="Basic and acidic residues" evidence="1">
    <location>
        <begin position="215"/>
        <end position="226"/>
    </location>
</feature>
<accession>A0A8J4PVE3</accession>
<sequence>MDTLQATIEDSSSATLTSSVDDPTITATLQNNDVFKKPPLKHLSTAKIVSPSFLSDNFDDSFNEDNNTDHHHHTTRLNNNNKRSNSGSSNATLDPNTSSSTTLDFNHSSSMTLASATVTTTTYNNNNTIEHSSTIEPTLNHDLIKKSKIMQEPEFSFSADTSSSSFSPLSDIKTIQPLSTLTLVPDQINHRMPISTTTTTPYDPNTKTNNNSDNSNKDDDKNDVTKTKITPPTSFSKKELVEPSFTSDSEDENTKEIDSYHENKMYINNNNDEKQDINNNKTILDELMEPNQNESSVNSLEIPFEDKNQFKSANDKEQHFYSYQEKNKNKRKTQINTVIKKTPLDDDDSKLDDFIDAKSTKAIKKSKLNDTTSNAVGFDLDDPPPEPFKQTNRKIILEKEKEKKPTTTGKIITTATITKGKFANKEKEMKKKKETPKPVAEKKVVKKRKGKYVDNGSLESFIEGDSQSDNDYFSQSDIESIDQTESESENYNKKKNNNKIIQSEQESDQESDQESSEEETSPIKKRVLPTRRRVFPVERVEETEIKTQQEEEESESESSFLDSDSTDDGIERTSVEIPLKSDQKRQLALKKERTPSKPKTPSKKPSKLVPLKFEKQEEETDEDKTEPLVSDQDDIEIEEYIEEDGTITKIERFSETKPKAPKKEKTLKKTKKGFKADEDDNEDDEQDKQEEEYEEENQYEEDEEEKEIITKNKKPKKEQKSQTFKGFSFIICNIPQKDSDPNCIYKLIKNNGGKLLDPELFFSMNEYPKATIQGKKVISWLLISSGCVSSIKYLKAVITKTPCVKDTWIHDCIEKDQLLFYYDYLLPSGQVLSTNKLVTLKNPIFHNLFEGLRFEIVTKDKEFKDGWNFIIKNCGGKIVQRLYLEAGKIDILLGDGKPITSFVIHYVKTNKTPFVSPRWVIQSILEQKRLDYDVHAIKFE</sequence>
<feature type="domain" description="BRCT" evidence="2">
    <location>
        <begin position="844"/>
        <end position="937"/>
    </location>
</feature>
<organism evidence="3 4">
    <name type="scientific">Polysphondylium violaceum</name>
    <dbReference type="NCBI Taxonomy" id="133409"/>
    <lineage>
        <taxon>Eukaryota</taxon>
        <taxon>Amoebozoa</taxon>
        <taxon>Evosea</taxon>
        <taxon>Eumycetozoa</taxon>
        <taxon>Dictyostelia</taxon>
        <taxon>Dictyosteliales</taxon>
        <taxon>Dictyosteliaceae</taxon>
        <taxon>Polysphondylium</taxon>
    </lineage>
</organism>
<dbReference type="InterPro" id="IPR036420">
    <property type="entry name" value="BRCT_dom_sf"/>
</dbReference>
<dbReference type="SUPFAM" id="SSF52113">
    <property type="entry name" value="BRCT domain"/>
    <property type="match status" value="2"/>
</dbReference>
<feature type="compositionally biased region" description="Acidic residues" evidence="1">
    <location>
        <begin position="479"/>
        <end position="488"/>
    </location>
</feature>
<feature type="compositionally biased region" description="Basic and acidic residues" evidence="1">
    <location>
        <begin position="569"/>
        <end position="595"/>
    </location>
</feature>
<feature type="compositionally biased region" description="Acidic residues" evidence="1">
    <location>
        <begin position="677"/>
        <end position="706"/>
    </location>
</feature>
<feature type="region of interest" description="Disordered" evidence="1">
    <location>
        <begin position="418"/>
        <end position="715"/>
    </location>
</feature>
<feature type="compositionally biased region" description="Acidic residues" evidence="1">
    <location>
        <begin position="631"/>
        <end position="645"/>
    </location>
</feature>